<protein>
    <submittedName>
        <fullName evidence="2">Uncharacterized protein</fullName>
    </submittedName>
</protein>
<comment type="caution">
    <text evidence="2">The sequence shown here is derived from an EMBL/GenBank/DDBJ whole genome shotgun (WGS) entry which is preliminary data.</text>
</comment>
<dbReference type="EMBL" id="LSMT01000105">
    <property type="protein sequence ID" value="PFX27350.1"/>
    <property type="molecule type" value="Genomic_DNA"/>
</dbReference>
<dbReference type="Proteomes" id="UP000225706">
    <property type="component" value="Unassembled WGS sequence"/>
</dbReference>
<organism evidence="2 3">
    <name type="scientific">Stylophora pistillata</name>
    <name type="common">Smooth cauliflower coral</name>
    <dbReference type="NCBI Taxonomy" id="50429"/>
    <lineage>
        <taxon>Eukaryota</taxon>
        <taxon>Metazoa</taxon>
        <taxon>Cnidaria</taxon>
        <taxon>Anthozoa</taxon>
        <taxon>Hexacorallia</taxon>
        <taxon>Scleractinia</taxon>
        <taxon>Astrocoeniina</taxon>
        <taxon>Pocilloporidae</taxon>
        <taxon>Stylophora</taxon>
    </lineage>
</organism>
<dbReference type="AlphaFoldDB" id="A0A2B4SEW2"/>
<reference evidence="3" key="1">
    <citation type="journal article" date="2017" name="bioRxiv">
        <title>Comparative analysis of the genomes of Stylophora pistillata and Acropora digitifera provides evidence for extensive differences between species of corals.</title>
        <authorList>
            <person name="Voolstra C.R."/>
            <person name="Li Y."/>
            <person name="Liew Y.J."/>
            <person name="Baumgarten S."/>
            <person name="Zoccola D."/>
            <person name="Flot J.-F."/>
            <person name="Tambutte S."/>
            <person name="Allemand D."/>
            <person name="Aranda M."/>
        </authorList>
    </citation>
    <scope>NUCLEOTIDE SEQUENCE [LARGE SCALE GENOMIC DNA]</scope>
</reference>
<feature type="transmembrane region" description="Helical" evidence="1">
    <location>
        <begin position="86"/>
        <end position="117"/>
    </location>
</feature>
<keyword evidence="1" id="KW-0472">Membrane</keyword>
<gene>
    <name evidence="2" type="ORF">AWC38_SpisGene7963</name>
</gene>
<keyword evidence="1" id="KW-0812">Transmembrane</keyword>
<keyword evidence="1" id="KW-1133">Transmembrane helix</keyword>
<sequence>MHSGQVGVQECQEAATDQRITHSGVEAWAASPITVVVESPVFRLQRPPSTCYQPEVRKKSWSNCLEDFCCKYDIHSDWYDFKGKGFWYVLFLLLMYLIVFVIVVAVLVVAGTCYILCKFCESSESTSREQRPSSGGTVCIPIPLFEE</sequence>
<proteinExistence type="predicted"/>
<accession>A0A2B4SEW2</accession>
<evidence type="ECO:0000313" key="2">
    <source>
        <dbReference type="EMBL" id="PFX27350.1"/>
    </source>
</evidence>
<dbReference type="OrthoDB" id="10572361at2759"/>
<evidence type="ECO:0000313" key="3">
    <source>
        <dbReference type="Proteomes" id="UP000225706"/>
    </source>
</evidence>
<evidence type="ECO:0000256" key="1">
    <source>
        <dbReference type="SAM" id="Phobius"/>
    </source>
</evidence>
<name>A0A2B4SEW2_STYPI</name>
<keyword evidence="3" id="KW-1185">Reference proteome</keyword>